<keyword evidence="1" id="KW-0732">Signal</keyword>
<dbReference type="EMBL" id="KB445569">
    <property type="protein sequence ID" value="EMD96755.1"/>
    <property type="molecule type" value="Genomic_DNA"/>
</dbReference>
<name>M2TH35_COCH5</name>
<dbReference type="OrthoDB" id="3778167at2759"/>
<feature type="chain" id="PRO_5004026749" evidence="1">
    <location>
        <begin position="21"/>
        <end position="78"/>
    </location>
</feature>
<evidence type="ECO:0000256" key="1">
    <source>
        <dbReference type="SAM" id="SignalP"/>
    </source>
</evidence>
<dbReference type="Proteomes" id="UP000016936">
    <property type="component" value="Unassembled WGS sequence"/>
</dbReference>
<accession>M2TH35</accession>
<reference evidence="2 3" key="1">
    <citation type="journal article" date="2012" name="PLoS Pathog.">
        <title>Diverse lifestyles and strategies of plant pathogenesis encoded in the genomes of eighteen Dothideomycetes fungi.</title>
        <authorList>
            <person name="Ohm R.A."/>
            <person name="Feau N."/>
            <person name="Henrissat B."/>
            <person name="Schoch C.L."/>
            <person name="Horwitz B.A."/>
            <person name="Barry K.W."/>
            <person name="Condon B.J."/>
            <person name="Copeland A.C."/>
            <person name="Dhillon B."/>
            <person name="Glaser F."/>
            <person name="Hesse C.N."/>
            <person name="Kosti I."/>
            <person name="LaButti K."/>
            <person name="Lindquist E.A."/>
            <person name="Lucas S."/>
            <person name="Salamov A.A."/>
            <person name="Bradshaw R.E."/>
            <person name="Ciuffetti L."/>
            <person name="Hamelin R.C."/>
            <person name="Kema G.H.J."/>
            <person name="Lawrence C."/>
            <person name="Scott J.A."/>
            <person name="Spatafora J.W."/>
            <person name="Turgeon B.G."/>
            <person name="de Wit P.J.G.M."/>
            <person name="Zhong S."/>
            <person name="Goodwin S.B."/>
            <person name="Grigoriev I.V."/>
        </authorList>
    </citation>
    <scope>NUCLEOTIDE SEQUENCE [LARGE SCALE GENOMIC DNA]</scope>
    <source>
        <strain evidence="3">C5 / ATCC 48332 / race O</strain>
    </source>
</reference>
<protein>
    <submittedName>
        <fullName evidence="2">Uncharacterized protein</fullName>
    </submittedName>
</protein>
<dbReference type="HOGENOM" id="CLU_138695_1_0_1"/>
<dbReference type="AlphaFoldDB" id="M2TH35"/>
<feature type="signal peptide" evidence="1">
    <location>
        <begin position="1"/>
        <end position="20"/>
    </location>
</feature>
<gene>
    <name evidence="2" type="ORF">COCHEDRAFT_1189730</name>
</gene>
<evidence type="ECO:0000313" key="2">
    <source>
        <dbReference type="EMBL" id="EMD96755.1"/>
    </source>
</evidence>
<dbReference type="STRING" id="701091.M2TH35"/>
<organism evidence="2 3">
    <name type="scientific">Cochliobolus heterostrophus (strain C5 / ATCC 48332 / race O)</name>
    <name type="common">Southern corn leaf blight fungus</name>
    <name type="synonym">Bipolaris maydis</name>
    <dbReference type="NCBI Taxonomy" id="701091"/>
    <lineage>
        <taxon>Eukaryota</taxon>
        <taxon>Fungi</taxon>
        <taxon>Dikarya</taxon>
        <taxon>Ascomycota</taxon>
        <taxon>Pezizomycotina</taxon>
        <taxon>Dothideomycetes</taxon>
        <taxon>Pleosporomycetidae</taxon>
        <taxon>Pleosporales</taxon>
        <taxon>Pleosporineae</taxon>
        <taxon>Pleosporaceae</taxon>
        <taxon>Bipolaris</taxon>
    </lineage>
</organism>
<proteinExistence type="predicted"/>
<evidence type="ECO:0000313" key="3">
    <source>
        <dbReference type="Proteomes" id="UP000016936"/>
    </source>
</evidence>
<keyword evidence="3" id="KW-1185">Reference proteome</keyword>
<sequence length="78" mass="8495">MHFSITHALTLALFGGLVTADCCKNGLDYCGYGLFSKDPDHMRYTRFHCCVCTNTPAVSYCGVNRCTDGGSGHSDYCN</sequence>
<reference evidence="3" key="2">
    <citation type="journal article" date="2013" name="PLoS Genet.">
        <title>Comparative genome structure, secondary metabolite, and effector coding capacity across Cochliobolus pathogens.</title>
        <authorList>
            <person name="Condon B.J."/>
            <person name="Leng Y."/>
            <person name="Wu D."/>
            <person name="Bushley K.E."/>
            <person name="Ohm R.A."/>
            <person name="Otillar R."/>
            <person name="Martin J."/>
            <person name="Schackwitz W."/>
            <person name="Grimwood J."/>
            <person name="MohdZainudin N."/>
            <person name="Xue C."/>
            <person name="Wang R."/>
            <person name="Manning V.A."/>
            <person name="Dhillon B."/>
            <person name="Tu Z.J."/>
            <person name="Steffenson B.J."/>
            <person name="Salamov A."/>
            <person name="Sun H."/>
            <person name="Lowry S."/>
            <person name="LaButti K."/>
            <person name="Han J."/>
            <person name="Copeland A."/>
            <person name="Lindquist E."/>
            <person name="Barry K."/>
            <person name="Schmutz J."/>
            <person name="Baker S.E."/>
            <person name="Ciuffetti L.M."/>
            <person name="Grigoriev I.V."/>
            <person name="Zhong S."/>
            <person name="Turgeon B.G."/>
        </authorList>
    </citation>
    <scope>NUCLEOTIDE SEQUENCE [LARGE SCALE GENOMIC DNA]</scope>
    <source>
        <strain evidence="3">C5 / ATCC 48332 / race O</strain>
    </source>
</reference>